<dbReference type="PRINTS" id="PR01438">
    <property type="entry name" value="UNVRSLSTRESS"/>
</dbReference>
<accession>A0ABD5W134</accession>
<keyword evidence="4" id="KW-1185">Reference proteome</keyword>
<dbReference type="PANTHER" id="PTHR46268:SF6">
    <property type="entry name" value="UNIVERSAL STRESS PROTEIN UP12"/>
    <property type="match status" value="1"/>
</dbReference>
<dbReference type="PANTHER" id="PTHR46268">
    <property type="entry name" value="STRESS RESPONSE PROTEIN NHAX"/>
    <property type="match status" value="1"/>
</dbReference>
<evidence type="ECO:0000256" key="1">
    <source>
        <dbReference type="ARBA" id="ARBA00008791"/>
    </source>
</evidence>
<dbReference type="Proteomes" id="UP001596445">
    <property type="component" value="Unassembled WGS sequence"/>
</dbReference>
<dbReference type="SUPFAM" id="SSF52402">
    <property type="entry name" value="Adenine nucleotide alpha hydrolases-like"/>
    <property type="match status" value="1"/>
</dbReference>
<dbReference type="InterPro" id="IPR006015">
    <property type="entry name" value="Universal_stress_UspA"/>
</dbReference>
<protein>
    <submittedName>
        <fullName evidence="3">Universal stress protein</fullName>
    </submittedName>
</protein>
<dbReference type="EMBL" id="JBHSZI010000001">
    <property type="protein sequence ID" value="MFC7059270.1"/>
    <property type="molecule type" value="Genomic_DNA"/>
</dbReference>
<dbReference type="Gene3D" id="3.40.50.620">
    <property type="entry name" value="HUPs"/>
    <property type="match status" value="1"/>
</dbReference>
<name>A0ABD5W134_9EURY</name>
<evidence type="ECO:0000313" key="4">
    <source>
        <dbReference type="Proteomes" id="UP001596445"/>
    </source>
</evidence>
<comment type="similarity">
    <text evidence="1">Belongs to the universal stress protein A family.</text>
</comment>
<proteinExistence type="inferred from homology"/>
<dbReference type="RefSeq" id="WP_382186226.1">
    <property type="nucleotide sequence ID" value="NZ_JBHSZI010000001.1"/>
</dbReference>
<dbReference type="InterPro" id="IPR014729">
    <property type="entry name" value="Rossmann-like_a/b/a_fold"/>
</dbReference>
<dbReference type="InterPro" id="IPR006016">
    <property type="entry name" value="UspA"/>
</dbReference>
<organism evidence="3 4">
    <name type="scientific">Halovenus salina</name>
    <dbReference type="NCBI Taxonomy" id="1510225"/>
    <lineage>
        <taxon>Archaea</taxon>
        <taxon>Methanobacteriati</taxon>
        <taxon>Methanobacteriota</taxon>
        <taxon>Stenosarchaea group</taxon>
        <taxon>Halobacteria</taxon>
        <taxon>Halobacteriales</taxon>
        <taxon>Haloarculaceae</taxon>
        <taxon>Halovenus</taxon>
    </lineage>
</organism>
<evidence type="ECO:0000259" key="2">
    <source>
        <dbReference type="Pfam" id="PF00582"/>
    </source>
</evidence>
<evidence type="ECO:0000313" key="3">
    <source>
        <dbReference type="EMBL" id="MFC7059270.1"/>
    </source>
</evidence>
<comment type="caution">
    <text evidence="3">The sequence shown here is derived from an EMBL/GenBank/DDBJ whole genome shotgun (WGS) entry which is preliminary data.</text>
</comment>
<reference evidence="3 4" key="1">
    <citation type="journal article" date="2019" name="Int. J. Syst. Evol. Microbiol.">
        <title>The Global Catalogue of Microorganisms (GCM) 10K type strain sequencing project: providing services to taxonomists for standard genome sequencing and annotation.</title>
        <authorList>
            <consortium name="The Broad Institute Genomics Platform"/>
            <consortium name="The Broad Institute Genome Sequencing Center for Infectious Disease"/>
            <person name="Wu L."/>
            <person name="Ma J."/>
        </authorList>
    </citation>
    <scope>NUCLEOTIDE SEQUENCE [LARGE SCALE GENOMIC DNA]</scope>
    <source>
        <strain evidence="3 4">JCM 30072</strain>
    </source>
</reference>
<sequence>MGSEVSTAIREGKPAEEIIAYVEETNVDLVTMATRGDDYTENMLGSTAQEVVTNCPKPVLTVNVDE</sequence>
<feature type="domain" description="UspA" evidence="2">
    <location>
        <begin position="3"/>
        <end position="62"/>
    </location>
</feature>
<dbReference type="Pfam" id="PF00582">
    <property type="entry name" value="Usp"/>
    <property type="match status" value="1"/>
</dbReference>
<dbReference type="CDD" id="cd00293">
    <property type="entry name" value="USP-like"/>
    <property type="match status" value="1"/>
</dbReference>
<dbReference type="AlphaFoldDB" id="A0ABD5W134"/>
<gene>
    <name evidence="3" type="ORF">ACFQQG_15195</name>
</gene>